<dbReference type="AlphaFoldDB" id="A0AAW5U1B4"/>
<dbReference type="Proteomes" id="UP001209417">
    <property type="component" value="Unassembled WGS sequence"/>
</dbReference>
<gene>
    <name evidence="3" type="ORF">ONT19_03290</name>
</gene>
<dbReference type="RefSeq" id="WP_264952303.1">
    <property type="nucleotide sequence ID" value="NZ_JAPDVE010000008.1"/>
</dbReference>
<organism evidence="3 4">
    <name type="scientific">Segatella copri</name>
    <dbReference type="NCBI Taxonomy" id="165179"/>
    <lineage>
        <taxon>Bacteria</taxon>
        <taxon>Pseudomonadati</taxon>
        <taxon>Bacteroidota</taxon>
        <taxon>Bacteroidia</taxon>
        <taxon>Bacteroidales</taxon>
        <taxon>Prevotellaceae</taxon>
        <taxon>Segatella</taxon>
    </lineage>
</organism>
<dbReference type="InterPro" id="IPR029044">
    <property type="entry name" value="Nucleotide-diphossugar_trans"/>
</dbReference>
<accession>A0AAW5U1B4</accession>
<feature type="transmembrane region" description="Helical" evidence="1">
    <location>
        <begin position="244"/>
        <end position="261"/>
    </location>
</feature>
<keyword evidence="1" id="KW-0472">Membrane</keyword>
<dbReference type="Gene3D" id="3.90.550.10">
    <property type="entry name" value="Spore Coat Polysaccharide Biosynthesis Protein SpsA, Chain A"/>
    <property type="match status" value="1"/>
</dbReference>
<keyword evidence="1" id="KW-0812">Transmembrane</keyword>
<dbReference type="PANTHER" id="PTHR22916">
    <property type="entry name" value="GLYCOSYLTRANSFERASE"/>
    <property type="match status" value="1"/>
</dbReference>
<comment type="caution">
    <text evidence="3">The sequence shown here is derived from an EMBL/GenBank/DDBJ whole genome shotgun (WGS) entry which is preliminary data.</text>
</comment>
<evidence type="ECO:0000313" key="3">
    <source>
        <dbReference type="EMBL" id="MCW4130645.1"/>
    </source>
</evidence>
<dbReference type="SUPFAM" id="SSF53448">
    <property type="entry name" value="Nucleotide-diphospho-sugar transferases"/>
    <property type="match status" value="1"/>
</dbReference>
<name>A0AAW5U1B4_9BACT</name>
<dbReference type="EMBL" id="JAPDVG010000001">
    <property type="protein sequence ID" value="MCW4130645.1"/>
    <property type="molecule type" value="Genomic_DNA"/>
</dbReference>
<evidence type="ECO:0000259" key="2">
    <source>
        <dbReference type="Pfam" id="PF00535"/>
    </source>
</evidence>
<dbReference type="Pfam" id="PF00535">
    <property type="entry name" value="Glycos_transf_2"/>
    <property type="match status" value="1"/>
</dbReference>
<feature type="domain" description="Glycosyltransferase 2-like" evidence="2">
    <location>
        <begin position="15"/>
        <end position="155"/>
    </location>
</feature>
<dbReference type="InterPro" id="IPR001173">
    <property type="entry name" value="Glyco_trans_2-like"/>
</dbReference>
<evidence type="ECO:0000313" key="4">
    <source>
        <dbReference type="Proteomes" id="UP001209417"/>
    </source>
</evidence>
<evidence type="ECO:0000256" key="1">
    <source>
        <dbReference type="SAM" id="Phobius"/>
    </source>
</evidence>
<dbReference type="PANTHER" id="PTHR22916:SF3">
    <property type="entry name" value="UDP-GLCNAC:BETAGAL BETA-1,3-N-ACETYLGLUCOSAMINYLTRANSFERASE-LIKE PROTEIN 1"/>
    <property type="match status" value="1"/>
</dbReference>
<reference evidence="3" key="1">
    <citation type="submission" date="2022-11" db="EMBL/GenBank/DDBJ databases">
        <title>Genomic repertoires linked with pathogenic potency of arthritogenic Prevotella copri isolated from the gut of rheumatoid arthritis patients.</title>
        <authorList>
            <person name="Nii T."/>
            <person name="Maeda Y."/>
            <person name="Motooka D."/>
            <person name="Naito M."/>
            <person name="Matsumoto Y."/>
            <person name="Ogawa T."/>
            <person name="Oguro-Igashira E."/>
            <person name="Kishikawa T."/>
            <person name="Yamashita M."/>
            <person name="Koizumi S."/>
            <person name="Kurakawa T."/>
            <person name="Okumura R."/>
            <person name="Kayama H."/>
            <person name="Murakami M."/>
            <person name="Sakaguchi T."/>
            <person name="Das B."/>
            <person name="Nakamura S."/>
            <person name="Okada Y."/>
            <person name="Kumanogoh A."/>
            <person name="Takeda K."/>
        </authorList>
    </citation>
    <scope>NUCLEOTIDE SEQUENCE</scope>
    <source>
        <strain evidence="3">H019-1</strain>
    </source>
</reference>
<protein>
    <submittedName>
        <fullName evidence="3">Glycosyltransferase</fullName>
    </submittedName>
</protein>
<proteinExistence type="predicted"/>
<sequence>MKKIGKYKMKEDLVSVIMPTYNAGKFLADSIQCILRQTYENLELIITDDASTDKDTIKILKEFAQADKRVKIELLSENHGPGYVRNACIKRAEGRYIAFCDCDDRWIPEKLEIQINYMSEKKCALCCATYLICNSNYEATGINIPPRRITYKMIKRDNKIGCLTAIYDTKALGKKYYMPTIRKRQDWAMFIQILQQCKICYAYTKKPLAYYCVRKNSVSRKKMQLIHYNVAVYETILKFSKLKAYLYFFLLFLPSYGCKILKRKIDSRQYMRSPNVLK</sequence>
<dbReference type="GO" id="GO:0016758">
    <property type="term" value="F:hexosyltransferase activity"/>
    <property type="evidence" value="ECO:0007669"/>
    <property type="project" value="UniProtKB-ARBA"/>
</dbReference>
<keyword evidence="1" id="KW-1133">Transmembrane helix</keyword>